<dbReference type="Proteomes" id="UP000515150">
    <property type="component" value="Chromosome 17"/>
</dbReference>
<dbReference type="PANTHER" id="PTHR19300:SF32">
    <property type="entry name" value="BETA-1,4-GALACTOSYLTRANSFERASE 2"/>
    <property type="match status" value="1"/>
</dbReference>
<dbReference type="PANTHER" id="PTHR19300">
    <property type="entry name" value="BETA-1,4-GALACTOSYLTRANSFERASE"/>
    <property type="match status" value="1"/>
</dbReference>
<evidence type="ECO:0000256" key="16">
    <source>
        <dbReference type="ARBA" id="ARBA00049413"/>
    </source>
</evidence>
<evidence type="ECO:0000256" key="5">
    <source>
        <dbReference type="ARBA" id="ARBA00022676"/>
    </source>
</evidence>
<evidence type="ECO:0000256" key="2">
    <source>
        <dbReference type="ARBA" id="ARBA00004323"/>
    </source>
</evidence>
<evidence type="ECO:0000256" key="6">
    <source>
        <dbReference type="ARBA" id="ARBA00022679"/>
    </source>
</evidence>
<keyword evidence="12 17" id="KW-0472">Membrane</keyword>
<keyword evidence="11 17" id="KW-0333">Golgi apparatus</keyword>
<evidence type="ECO:0000256" key="14">
    <source>
        <dbReference type="ARBA" id="ARBA00023180"/>
    </source>
</evidence>
<accession>A0A6P7KVP3</accession>
<dbReference type="SUPFAM" id="SSF53448">
    <property type="entry name" value="Nucleotide-diphospho-sugar transferases"/>
    <property type="match status" value="1"/>
</dbReference>
<dbReference type="FunFam" id="3.90.550.10:FF:000028">
    <property type="entry name" value="beta-1,4-galactosyltransferase 1"/>
    <property type="match status" value="1"/>
</dbReference>
<dbReference type="CDD" id="cd00899">
    <property type="entry name" value="b4GalT"/>
    <property type="match status" value="1"/>
</dbReference>
<evidence type="ECO:0000256" key="3">
    <source>
        <dbReference type="ARBA" id="ARBA00004922"/>
    </source>
</evidence>
<dbReference type="CTD" id="8704"/>
<keyword evidence="13" id="KW-1015">Disulfide bond</keyword>
<dbReference type="InParanoid" id="A0A6P7KVP3"/>
<dbReference type="UniPathway" id="UPA00378"/>
<comment type="cofactor">
    <cofactor evidence="1 17">
        <name>Mn(2+)</name>
        <dbReference type="ChEBI" id="CHEBI:29035"/>
    </cofactor>
</comment>
<dbReference type="GO" id="GO:0005975">
    <property type="term" value="P:carbohydrate metabolic process"/>
    <property type="evidence" value="ECO:0007669"/>
    <property type="project" value="InterPro"/>
</dbReference>
<comment type="function">
    <text evidence="17">Responsible for the synthesis of complex-type N-linked oligosaccharides in many glycoproteins as well as the carbohydrate moieties of glycolipids.</text>
</comment>
<comment type="catalytic activity">
    <reaction evidence="16">
        <text>N-acetyl-D-glucosamine + UDP-alpha-D-galactose = beta-D-galactosyl-(1-&gt;4)-N-acetyl-D-glucosamine + UDP + H(+)</text>
        <dbReference type="Rhea" id="RHEA:17745"/>
        <dbReference type="ChEBI" id="CHEBI:15378"/>
        <dbReference type="ChEBI" id="CHEBI:58223"/>
        <dbReference type="ChEBI" id="CHEBI:60152"/>
        <dbReference type="ChEBI" id="CHEBI:66914"/>
        <dbReference type="ChEBI" id="CHEBI:506227"/>
        <dbReference type="EC" id="2.4.1.90"/>
    </reaction>
    <physiologicalReaction direction="left-to-right" evidence="16">
        <dbReference type="Rhea" id="RHEA:17746"/>
    </physiologicalReaction>
</comment>
<evidence type="ECO:0000256" key="7">
    <source>
        <dbReference type="ARBA" id="ARBA00022692"/>
    </source>
</evidence>
<evidence type="ECO:0000256" key="1">
    <source>
        <dbReference type="ARBA" id="ARBA00001936"/>
    </source>
</evidence>
<evidence type="ECO:0000313" key="20">
    <source>
        <dbReference type="Proteomes" id="UP000515150"/>
    </source>
</evidence>
<keyword evidence="15 17" id="KW-0464">Manganese</keyword>
<organism evidence="20 21">
    <name type="scientific">Betta splendens</name>
    <name type="common">Siamese fighting fish</name>
    <dbReference type="NCBI Taxonomy" id="158456"/>
    <lineage>
        <taxon>Eukaryota</taxon>
        <taxon>Metazoa</taxon>
        <taxon>Chordata</taxon>
        <taxon>Craniata</taxon>
        <taxon>Vertebrata</taxon>
        <taxon>Euteleostomi</taxon>
        <taxon>Actinopterygii</taxon>
        <taxon>Neopterygii</taxon>
        <taxon>Teleostei</taxon>
        <taxon>Neoteleostei</taxon>
        <taxon>Acanthomorphata</taxon>
        <taxon>Anabantaria</taxon>
        <taxon>Anabantiformes</taxon>
        <taxon>Anabantoidei</taxon>
        <taxon>Osphronemidae</taxon>
        <taxon>Betta</taxon>
    </lineage>
</organism>
<name>A0A6P7KVP3_BETSP</name>
<dbReference type="RefSeq" id="XP_028986547.1">
    <property type="nucleotide sequence ID" value="XM_029130714.3"/>
</dbReference>
<keyword evidence="20" id="KW-1185">Reference proteome</keyword>
<dbReference type="Gene3D" id="3.90.550.10">
    <property type="entry name" value="Spore Coat Polysaccharide Biosynthesis Protein SpsA, Chain A"/>
    <property type="match status" value="1"/>
</dbReference>
<comment type="pathway">
    <text evidence="3 17">Protein modification; protein glycosylation.</text>
</comment>
<dbReference type="GO" id="GO:0046872">
    <property type="term" value="F:metal ion binding"/>
    <property type="evidence" value="ECO:0007669"/>
    <property type="project" value="UniProtKB-UniRule"/>
</dbReference>
<evidence type="ECO:0000256" key="15">
    <source>
        <dbReference type="ARBA" id="ARBA00023211"/>
    </source>
</evidence>
<feature type="domain" description="Galactosyltransferase N-terminal" evidence="19">
    <location>
        <begin position="105"/>
        <end position="237"/>
    </location>
</feature>
<protein>
    <recommendedName>
        <fullName evidence="17">Beta-1,4-galactosyltransferase</fullName>
        <shortName evidence="17">Beta-1,4-GalTase</shortName>
        <ecNumber evidence="17">2.4.1.-</ecNumber>
    </recommendedName>
</protein>
<dbReference type="PRINTS" id="PR02050">
    <property type="entry name" value="B14GALTRFASE"/>
</dbReference>
<evidence type="ECO:0000256" key="13">
    <source>
        <dbReference type="ARBA" id="ARBA00023157"/>
    </source>
</evidence>
<proteinExistence type="inferred from homology"/>
<keyword evidence="14 17" id="KW-0325">Glycoprotein</keyword>
<keyword evidence="5 17" id="KW-0328">Glycosyltransferase</keyword>
<comment type="subcellular location">
    <subcellularLocation>
        <location evidence="2 17">Golgi apparatus membrane</location>
        <topology evidence="2 17">Single-pass type II membrane protein</topology>
    </subcellularLocation>
</comment>
<evidence type="ECO:0000256" key="4">
    <source>
        <dbReference type="ARBA" id="ARBA00005735"/>
    </source>
</evidence>
<evidence type="ECO:0000259" key="18">
    <source>
        <dbReference type="Pfam" id="PF02709"/>
    </source>
</evidence>
<dbReference type="GeneID" id="114843885"/>
<evidence type="ECO:0000313" key="21">
    <source>
        <dbReference type="RefSeq" id="XP_028986547.1"/>
    </source>
</evidence>
<dbReference type="Pfam" id="PF02709">
    <property type="entry name" value="Glyco_transf_7C"/>
    <property type="match status" value="1"/>
</dbReference>
<reference evidence="21" key="1">
    <citation type="submission" date="2025-08" db="UniProtKB">
        <authorList>
            <consortium name="RefSeq"/>
        </authorList>
    </citation>
    <scope>IDENTIFICATION</scope>
</reference>
<keyword evidence="9 17" id="KW-0735">Signal-anchor</keyword>
<dbReference type="FunCoup" id="A0A6P7KVP3">
    <property type="interactions" value="1148"/>
</dbReference>
<evidence type="ECO:0000256" key="9">
    <source>
        <dbReference type="ARBA" id="ARBA00022968"/>
    </source>
</evidence>
<evidence type="ECO:0000256" key="17">
    <source>
        <dbReference type="RuleBase" id="RU368121"/>
    </source>
</evidence>
<evidence type="ECO:0000256" key="8">
    <source>
        <dbReference type="ARBA" id="ARBA00022723"/>
    </source>
</evidence>
<dbReference type="Pfam" id="PF13733">
    <property type="entry name" value="Glyco_transf_7N"/>
    <property type="match status" value="1"/>
</dbReference>
<keyword evidence="7 17" id="KW-0812">Transmembrane</keyword>
<evidence type="ECO:0000256" key="12">
    <source>
        <dbReference type="ARBA" id="ARBA00023136"/>
    </source>
</evidence>
<dbReference type="InterPro" id="IPR027995">
    <property type="entry name" value="Galactosyl_T_N"/>
</dbReference>
<gene>
    <name evidence="21" type="primary">b4galt2</name>
</gene>
<evidence type="ECO:0000256" key="11">
    <source>
        <dbReference type="ARBA" id="ARBA00023034"/>
    </source>
</evidence>
<keyword evidence="6 17" id="KW-0808">Transferase</keyword>
<dbReference type="InterPro" id="IPR003859">
    <property type="entry name" value="Galactosyl_T"/>
</dbReference>
<evidence type="ECO:0000259" key="19">
    <source>
        <dbReference type="Pfam" id="PF13733"/>
    </source>
</evidence>
<comment type="similarity">
    <text evidence="4 17">Belongs to the glycosyltransferase 7 family.</text>
</comment>
<dbReference type="AlphaFoldDB" id="A0A6P7KVP3"/>
<dbReference type="GO" id="GO:0003945">
    <property type="term" value="F:N-acetyllactosamine synthase activity"/>
    <property type="evidence" value="ECO:0007669"/>
    <property type="project" value="UniProtKB-EC"/>
</dbReference>
<dbReference type="KEGG" id="bspl:114843885"/>
<dbReference type="OrthoDB" id="10016069at2759"/>
<dbReference type="InterPro" id="IPR029044">
    <property type="entry name" value="Nucleotide-diphossugar_trans"/>
</dbReference>
<dbReference type="InterPro" id="IPR027791">
    <property type="entry name" value="Galactosyl_T_C"/>
</dbReference>
<feature type="domain" description="Galactosyltransferase C-terminal" evidence="18">
    <location>
        <begin position="242"/>
        <end position="319"/>
    </location>
</feature>
<dbReference type="EC" id="2.4.1.-" evidence="17"/>
<feature type="transmembrane region" description="Helical" evidence="17">
    <location>
        <begin position="12"/>
        <end position="33"/>
    </location>
</feature>
<dbReference type="GO" id="GO:0000139">
    <property type="term" value="C:Golgi membrane"/>
    <property type="evidence" value="ECO:0007669"/>
    <property type="project" value="UniProtKB-SubCell"/>
</dbReference>
<keyword evidence="10 17" id="KW-1133">Transmembrane helix</keyword>
<keyword evidence="8 17" id="KW-0479">Metal-binding</keyword>
<dbReference type="GO" id="GO:0032580">
    <property type="term" value="C:Golgi cisterna membrane"/>
    <property type="evidence" value="ECO:0007669"/>
    <property type="project" value="UniProtKB-UniRule"/>
</dbReference>
<sequence length="379" mass="44222">MTRLMLGRTLERICKGVLLLCLLHFLIMMILYFDVYTQRFDLFSRFNNGRNGSRNNVSGGHHYYYFNLSRPNATAASYLVAGEQLVLSLQPETNPTPPPKPLPPCPESPSGLVGRLLIEFSSQMTMERVQKENPNVTEGGRYSPPDCRPRWKVAIIIPFRHRENHLKYWLHYLHPILRRQRIDYGIYIINQLGEDTFNRAKLLNVGYTETLKDAEYDCFIFSDVDLIPMDDRNLYHCYEQPRHFAIAMDKFGFRLPYAGYFGGVSGLSKKQFLKINGFPNEYWGWGGEDDDIYNRITLNGMKVSRPDVRIGRYRMIKHERDKHNEPNPQRFNKIQNTKNTMKKDGISSLTYRLVQVKKYPLYTNISVEIGKPPPRPIRG</sequence>
<evidence type="ECO:0000256" key="10">
    <source>
        <dbReference type="ARBA" id="ARBA00022989"/>
    </source>
</evidence>